<dbReference type="Gene3D" id="3.90.550.10">
    <property type="entry name" value="Spore Coat Polysaccharide Biosynthesis Protein SpsA, Chain A"/>
    <property type="match status" value="1"/>
</dbReference>
<protein>
    <submittedName>
        <fullName evidence="3">Glycosyltransferase family 2 protein</fullName>
    </submittedName>
</protein>
<dbReference type="PANTHER" id="PTHR43630:SF2">
    <property type="entry name" value="GLYCOSYLTRANSFERASE"/>
    <property type="match status" value="1"/>
</dbReference>
<evidence type="ECO:0000313" key="3">
    <source>
        <dbReference type="EMBL" id="GAA4270543.1"/>
    </source>
</evidence>
<feature type="domain" description="Glycosyltransferase 2-like" evidence="2">
    <location>
        <begin position="9"/>
        <end position="141"/>
    </location>
</feature>
<gene>
    <name evidence="3" type="ORF">GCM10022257_26440</name>
</gene>
<dbReference type="Pfam" id="PF00535">
    <property type="entry name" value="Glycos_transf_2"/>
    <property type="match status" value="1"/>
</dbReference>
<sequence length="257" mass="30558">MNSKNLKISVLLITRNEEKHIKEVIENVDFGDEIIIIDSLSTDKTTNIINTFKNVKLISRPFKNFTDQRNFAIKQATNNWILFIDADERIPKKLKDEILETVKFNNNINAYMFRRRFFFNKKLIKYSGLQSDTTYRLFKKGYAFYDEDKIVHERLVVKGKSAILKNHMNHYCFTTYENYKQKMILYAGLKARELYNNGKRANWLHFIVRPAYKFLTNYIFRLGFLDGKEGLGICYLSAYGVWYRYSELKRLGTLPKL</sequence>
<name>A0ABP8EEK0_9FLAO</name>
<evidence type="ECO:0000313" key="4">
    <source>
        <dbReference type="Proteomes" id="UP001500027"/>
    </source>
</evidence>
<accession>A0ABP8EEK0</accession>
<evidence type="ECO:0000256" key="1">
    <source>
        <dbReference type="ARBA" id="ARBA00038494"/>
    </source>
</evidence>
<dbReference type="InterPro" id="IPR029044">
    <property type="entry name" value="Nucleotide-diphossugar_trans"/>
</dbReference>
<comment type="similarity">
    <text evidence="1">Belongs to the glycosyltransferase 2 family. WaaE/KdtX subfamily.</text>
</comment>
<dbReference type="InterPro" id="IPR001173">
    <property type="entry name" value="Glyco_trans_2-like"/>
</dbReference>
<dbReference type="RefSeq" id="WP_246046854.1">
    <property type="nucleotide sequence ID" value="NZ_BAABAV010000003.1"/>
</dbReference>
<reference evidence="4" key="1">
    <citation type="journal article" date="2019" name="Int. J. Syst. Evol. Microbiol.">
        <title>The Global Catalogue of Microorganisms (GCM) 10K type strain sequencing project: providing services to taxonomists for standard genome sequencing and annotation.</title>
        <authorList>
            <consortium name="The Broad Institute Genomics Platform"/>
            <consortium name="The Broad Institute Genome Sequencing Center for Infectious Disease"/>
            <person name="Wu L."/>
            <person name="Ma J."/>
        </authorList>
    </citation>
    <scope>NUCLEOTIDE SEQUENCE [LARGE SCALE GENOMIC DNA]</scope>
    <source>
        <strain evidence="4">JCM 17452</strain>
    </source>
</reference>
<dbReference type="Proteomes" id="UP001500027">
    <property type="component" value="Unassembled WGS sequence"/>
</dbReference>
<organism evidence="3 4">
    <name type="scientific">Hyunsoonleella aestuarii</name>
    <dbReference type="NCBI Taxonomy" id="912802"/>
    <lineage>
        <taxon>Bacteria</taxon>
        <taxon>Pseudomonadati</taxon>
        <taxon>Bacteroidota</taxon>
        <taxon>Flavobacteriia</taxon>
        <taxon>Flavobacteriales</taxon>
        <taxon>Flavobacteriaceae</taxon>
    </lineage>
</organism>
<keyword evidence="4" id="KW-1185">Reference proteome</keyword>
<comment type="caution">
    <text evidence="3">The sequence shown here is derived from an EMBL/GenBank/DDBJ whole genome shotgun (WGS) entry which is preliminary data.</text>
</comment>
<dbReference type="EMBL" id="BAABAV010000003">
    <property type="protein sequence ID" value="GAA4270543.1"/>
    <property type="molecule type" value="Genomic_DNA"/>
</dbReference>
<dbReference type="CDD" id="cd02511">
    <property type="entry name" value="Beta4Glucosyltransferase"/>
    <property type="match status" value="1"/>
</dbReference>
<dbReference type="PANTHER" id="PTHR43630">
    <property type="entry name" value="POLY-BETA-1,6-N-ACETYL-D-GLUCOSAMINE SYNTHASE"/>
    <property type="match status" value="1"/>
</dbReference>
<dbReference type="SUPFAM" id="SSF53448">
    <property type="entry name" value="Nucleotide-diphospho-sugar transferases"/>
    <property type="match status" value="1"/>
</dbReference>
<evidence type="ECO:0000259" key="2">
    <source>
        <dbReference type="Pfam" id="PF00535"/>
    </source>
</evidence>
<proteinExistence type="inferred from homology"/>